<dbReference type="GO" id="GO:0005249">
    <property type="term" value="F:voltage-gated potassium channel activity"/>
    <property type="evidence" value="ECO:0007669"/>
    <property type="project" value="InterPro"/>
</dbReference>
<dbReference type="Gene3D" id="2.60.120.10">
    <property type="entry name" value="Jelly Rolls"/>
    <property type="match status" value="1"/>
</dbReference>
<evidence type="ECO:0000256" key="6">
    <source>
        <dbReference type="ARBA" id="ARBA00023136"/>
    </source>
</evidence>
<dbReference type="AlphaFoldDB" id="A0A078AZ79"/>
<evidence type="ECO:0000256" key="4">
    <source>
        <dbReference type="ARBA" id="ARBA00022989"/>
    </source>
</evidence>
<feature type="compositionally biased region" description="Polar residues" evidence="8">
    <location>
        <begin position="233"/>
        <end position="246"/>
    </location>
</feature>
<reference evidence="11 12" key="1">
    <citation type="submission" date="2014-06" db="EMBL/GenBank/DDBJ databases">
        <authorList>
            <person name="Swart Estienne"/>
        </authorList>
    </citation>
    <scope>NUCLEOTIDE SEQUENCE [LARGE SCALE GENOMIC DNA]</scope>
    <source>
        <strain evidence="11 12">130c</strain>
    </source>
</reference>
<feature type="transmembrane region" description="Helical" evidence="9">
    <location>
        <begin position="522"/>
        <end position="541"/>
    </location>
</feature>
<evidence type="ECO:0000313" key="11">
    <source>
        <dbReference type="EMBL" id="CDW87755.1"/>
    </source>
</evidence>
<protein>
    <submittedName>
        <fullName evidence="11">Cation channel family protein</fullName>
    </submittedName>
</protein>
<gene>
    <name evidence="11" type="primary">Contig17142.g18266</name>
    <name evidence="11" type="ORF">STYLEM_16867</name>
</gene>
<evidence type="ECO:0000256" key="2">
    <source>
        <dbReference type="ARBA" id="ARBA00022448"/>
    </source>
</evidence>
<name>A0A078AZ79_STYLE</name>
<feature type="region of interest" description="Disordered" evidence="8">
    <location>
        <begin position="226"/>
        <end position="246"/>
    </location>
</feature>
<dbReference type="PROSITE" id="PS50042">
    <property type="entry name" value="CNMP_BINDING_3"/>
    <property type="match status" value="1"/>
</dbReference>
<dbReference type="InterPro" id="IPR005821">
    <property type="entry name" value="Ion_trans_dom"/>
</dbReference>
<dbReference type="InterPro" id="IPR003938">
    <property type="entry name" value="K_chnl_volt-dep_EAG/ELK/ERG"/>
</dbReference>
<feature type="transmembrane region" description="Helical" evidence="9">
    <location>
        <begin position="633"/>
        <end position="652"/>
    </location>
</feature>
<feature type="domain" description="Cyclic nucleotide-binding" evidence="10">
    <location>
        <begin position="766"/>
        <end position="899"/>
    </location>
</feature>
<dbReference type="Gene3D" id="1.10.287.70">
    <property type="match status" value="1"/>
</dbReference>
<keyword evidence="2" id="KW-0813">Transport</keyword>
<feature type="transmembrane region" description="Helical" evidence="9">
    <location>
        <begin position="664"/>
        <end position="684"/>
    </location>
</feature>
<keyword evidence="12" id="KW-1185">Reference proteome</keyword>
<feature type="region of interest" description="Disordered" evidence="8">
    <location>
        <begin position="1"/>
        <end position="39"/>
    </location>
</feature>
<evidence type="ECO:0000256" key="7">
    <source>
        <dbReference type="ARBA" id="ARBA00023303"/>
    </source>
</evidence>
<keyword evidence="5" id="KW-0406">Ion transport</keyword>
<feature type="transmembrane region" description="Helical" evidence="9">
    <location>
        <begin position="481"/>
        <end position="502"/>
    </location>
</feature>
<feature type="compositionally biased region" description="Low complexity" evidence="8">
    <location>
        <begin position="139"/>
        <end position="152"/>
    </location>
</feature>
<dbReference type="OMA" id="NANEMGN"/>
<dbReference type="Proteomes" id="UP000039865">
    <property type="component" value="Unassembled WGS sequence"/>
</dbReference>
<keyword evidence="4 9" id="KW-1133">Transmembrane helix</keyword>
<feature type="region of interest" description="Disordered" evidence="8">
    <location>
        <begin position="364"/>
        <end position="406"/>
    </location>
</feature>
<evidence type="ECO:0000256" key="1">
    <source>
        <dbReference type="ARBA" id="ARBA00004141"/>
    </source>
</evidence>
<feature type="transmembrane region" description="Helical" evidence="9">
    <location>
        <begin position="587"/>
        <end position="609"/>
    </location>
</feature>
<comment type="subcellular location">
    <subcellularLocation>
        <location evidence="1">Membrane</location>
        <topology evidence="1">Multi-pass membrane protein</topology>
    </subcellularLocation>
</comment>
<dbReference type="OrthoDB" id="421226at2759"/>
<dbReference type="PRINTS" id="PR01463">
    <property type="entry name" value="EAGCHANLFMLY"/>
</dbReference>
<keyword evidence="6 9" id="KW-0472">Membrane</keyword>
<keyword evidence="3 9" id="KW-0812">Transmembrane</keyword>
<dbReference type="PANTHER" id="PTHR47823:SF9">
    <property type="entry name" value="CHROMOSOME UNDETERMINED SCAFFOLD_10, WHOLE GENOME SHOTGUN SEQUENCE"/>
    <property type="match status" value="1"/>
</dbReference>
<dbReference type="SUPFAM" id="SSF51206">
    <property type="entry name" value="cAMP-binding domain-like"/>
    <property type="match status" value="1"/>
</dbReference>
<organism evidence="11 12">
    <name type="scientific">Stylonychia lemnae</name>
    <name type="common">Ciliate</name>
    <dbReference type="NCBI Taxonomy" id="5949"/>
    <lineage>
        <taxon>Eukaryota</taxon>
        <taxon>Sar</taxon>
        <taxon>Alveolata</taxon>
        <taxon>Ciliophora</taxon>
        <taxon>Intramacronucleata</taxon>
        <taxon>Spirotrichea</taxon>
        <taxon>Stichotrichia</taxon>
        <taxon>Sporadotrichida</taxon>
        <taxon>Oxytrichidae</taxon>
        <taxon>Stylonychinae</taxon>
        <taxon>Stylonychia</taxon>
    </lineage>
</organism>
<dbReference type="GO" id="GO:0016020">
    <property type="term" value="C:membrane"/>
    <property type="evidence" value="ECO:0007669"/>
    <property type="project" value="UniProtKB-SubCell"/>
</dbReference>
<dbReference type="InterPro" id="IPR014710">
    <property type="entry name" value="RmlC-like_jellyroll"/>
</dbReference>
<feature type="region of interest" description="Disordered" evidence="8">
    <location>
        <begin position="133"/>
        <end position="160"/>
    </location>
</feature>
<sequence>MDNPPMKINFKSKKPQHPGDNDEEQNYRKNNEDEQKSSLKLELSISPFIQGLSNDESNNMANGTETSAILDKTSQPYDKGIHNSKSIIHNDDIKISLEDLNDSKFESKQIHECQNTQEATLFSLKHLDQCHQRKEKNKNFSNSQNKSNSNEKLTNGFFDLPQNNIFRDGDSIRIGGAKKNQDFNDKKQPIFEINSDIEQLLNKQDQEQLRLPSPPKGLLFELSKVKSQEEPQLDNQDLENSSSQARSRAFTAFPEQVKDITQDQRRKQLKLPIHEILSHNIRTKLFKPINLKDVDKLDSPLNSQGDSTKYFENQIKKNVGKALLMKMQTMRMKNGLMVQKSASEIGITGSFKRGVSSIMNIFKVKQSPQNQKPDQEEGKVSEFNGPQAKNDLTRSRKSKKGKGRKNVLSDEILKTDFMSKDTTFDGEQDQEPRKFTKKAYVIYPGSKFKTRWDILITLLLLYTCIQSPYAIAFLNTNELKWMIVNTIFDCIFLADIFINFHSAFYDKDFELVDDRSLIARNYVTSWFTIDFLSIIPFDYIYESGSYNRLARVVRIGKIYKIVKMTRLVRMLKIVKQRSKFVKYLNQFLSIGVGFERLLFLLVIFLVMIYTGKFDEGSKINWIFQNGFQDYDNYTLYITSFYFTVTTIVTVGYGDIHAYSIGEKFMSIFLMIIGVISFSYATGALSNIISSYDATQAKLKEKMATLDELRGKYEIKPELFDEIRKTIKHYHSKSYHDIAKFMNELPHKLKIQLAFEIHKEIYKEIDFFKKQNMNFIIWVCPLLRPTLVSEQEYIYKEGDDVKEKEGVAGYVIPRFDNTIYIKIDKGDHFGHIDLVYDPEILNIQTNIKKNTQKNKDIFRRFTIQAIINCELLMLSLDDLDKMKLEFPEVFDDLFSNSLKRLERILKLKIDAIKQMENANEMGNHNSQMNSNVLTRLQSALNLKIIVSKNQAIQDYKNKKYKKNLTIRDVQKIAKFSQNSASLKQINEEKESQVSSDFSLEDGEQTQKNAGGRSVSPKKSSKEINDFKDFLQIKKKYKKSKETQEDKQEKTDNSKLHTEILDYKEKASGQDSFTGDSDLNEEENAEFNNVDEKHVIRKVKRRFSHIFNRRQNNSVDVLSRSFTEKIDKQSKNTQKLTYRVDEMEKMIKKIFKTVQEINSNVLELKDSKNKQPDSTKKN</sequence>
<feature type="compositionally biased region" description="Basic and acidic residues" evidence="8">
    <location>
        <begin position="1038"/>
        <end position="1066"/>
    </location>
</feature>
<evidence type="ECO:0000256" key="3">
    <source>
        <dbReference type="ARBA" id="ARBA00022692"/>
    </source>
</evidence>
<dbReference type="FunFam" id="1.10.287.70:FF:000123">
    <property type="entry name" value="Potassium channel KAT3"/>
    <property type="match status" value="1"/>
</dbReference>
<dbReference type="EMBL" id="CCKQ01015907">
    <property type="protein sequence ID" value="CDW87755.1"/>
    <property type="molecule type" value="Genomic_DNA"/>
</dbReference>
<dbReference type="PANTHER" id="PTHR47823">
    <property type="entry name" value="ION_TRANS DOMAIN-CONTAINING PROTEIN"/>
    <property type="match status" value="1"/>
</dbReference>
<evidence type="ECO:0000313" key="12">
    <source>
        <dbReference type="Proteomes" id="UP000039865"/>
    </source>
</evidence>
<feature type="region of interest" description="Disordered" evidence="8">
    <location>
        <begin position="979"/>
        <end position="1019"/>
    </location>
</feature>
<feature type="compositionally biased region" description="Basic and acidic residues" evidence="8">
    <location>
        <begin position="17"/>
        <end position="39"/>
    </location>
</feature>
<dbReference type="SUPFAM" id="SSF81324">
    <property type="entry name" value="Voltage-gated potassium channels"/>
    <property type="match status" value="1"/>
</dbReference>
<feature type="transmembrane region" description="Helical" evidence="9">
    <location>
        <begin position="454"/>
        <end position="474"/>
    </location>
</feature>
<evidence type="ECO:0000256" key="5">
    <source>
        <dbReference type="ARBA" id="ARBA00023065"/>
    </source>
</evidence>
<evidence type="ECO:0000259" key="10">
    <source>
        <dbReference type="PROSITE" id="PS50042"/>
    </source>
</evidence>
<proteinExistence type="predicted"/>
<evidence type="ECO:0000256" key="9">
    <source>
        <dbReference type="SAM" id="Phobius"/>
    </source>
</evidence>
<dbReference type="InterPro" id="IPR018490">
    <property type="entry name" value="cNMP-bd_dom_sf"/>
</dbReference>
<feature type="compositionally biased region" description="Basic residues" evidence="8">
    <location>
        <begin position="395"/>
        <end position="405"/>
    </location>
</feature>
<dbReference type="InterPro" id="IPR000595">
    <property type="entry name" value="cNMP-bd_dom"/>
</dbReference>
<dbReference type="InParanoid" id="A0A078AZ79"/>
<accession>A0A078AZ79</accession>
<keyword evidence="7" id="KW-0407">Ion channel</keyword>
<dbReference type="Pfam" id="PF00520">
    <property type="entry name" value="Ion_trans"/>
    <property type="match status" value="1"/>
</dbReference>
<evidence type="ECO:0000256" key="8">
    <source>
        <dbReference type="SAM" id="MobiDB-lite"/>
    </source>
</evidence>
<feature type="region of interest" description="Disordered" evidence="8">
    <location>
        <begin position="1036"/>
        <end position="1084"/>
    </location>
</feature>